<dbReference type="Proteomes" id="UP000054624">
    <property type="component" value="Unassembled WGS sequence"/>
</dbReference>
<dbReference type="STRING" id="1777137.AWB76_06007"/>
<evidence type="ECO:0000313" key="1">
    <source>
        <dbReference type="EMBL" id="SAK86061.1"/>
    </source>
</evidence>
<gene>
    <name evidence="1" type="ORF">AWB76_06007</name>
</gene>
<dbReference type="RefSeq" id="WP_061163653.1">
    <property type="nucleotide sequence ID" value="NZ_FCOI02000028.1"/>
</dbReference>
<name>A0A158CUY7_9BURK</name>
<reference evidence="2" key="1">
    <citation type="submission" date="2016-01" db="EMBL/GenBank/DDBJ databases">
        <authorList>
            <person name="Peeters Charlotte."/>
        </authorList>
    </citation>
    <scope>NUCLEOTIDE SEQUENCE [LARGE SCALE GENOMIC DNA]</scope>
</reference>
<dbReference type="OrthoDB" id="9006506at2"/>
<dbReference type="EMBL" id="FCOI02000028">
    <property type="protein sequence ID" value="SAK86061.1"/>
    <property type="molecule type" value="Genomic_DNA"/>
</dbReference>
<keyword evidence="2" id="KW-1185">Reference proteome</keyword>
<protein>
    <submittedName>
        <fullName evidence="1">Uncharacterized protein</fullName>
    </submittedName>
</protein>
<proteinExistence type="predicted"/>
<sequence length="114" mass="12665">MDKLNIDEVPGARADLLCFLVATVAASHTLTSEWRIDHVVESSRLWLARSGVSMHWLNRVLLGQLALKIAKRELKAAGIAVRQSDVQVLFTGEMKLNHASAVVQKMMKLCKQSL</sequence>
<organism evidence="1 2">
    <name type="scientific">Caballeronia temeraria</name>
    <dbReference type="NCBI Taxonomy" id="1777137"/>
    <lineage>
        <taxon>Bacteria</taxon>
        <taxon>Pseudomonadati</taxon>
        <taxon>Pseudomonadota</taxon>
        <taxon>Betaproteobacteria</taxon>
        <taxon>Burkholderiales</taxon>
        <taxon>Burkholderiaceae</taxon>
        <taxon>Caballeronia</taxon>
    </lineage>
</organism>
<evidence type="ECO:0000313" key="2">
    <source>
        <dbReference type="Proteomes" id="UP000054624"/>
    </source>
</evidence>
<dbReference type="AlphaFoldDB" id="A0A158CUY7"/>
<accession>A0A158CUY7</accession>